<feature type="region of interest" description="Disordered" evidence="2">
    <location>
        <begin position="594"/>
        <end position="619"/>
    </location>
</feature>
<dbReference type="PANTHER" id="PTHR11909">
    <property type="entry name" value="CASEIN KINASE-RELATED"/>
    <property type="match status" value="1"/>
</dbReference>
<keyword evidence="5" id="KW-1185">Reference proteome</keyword>
<proteinExistence type="predicted"/>
<dbReference type="InterPro" id="IPR050235">
    <property type="entry name" value="CK1_Ser-Thr_kinase"/>
</dbReference>
<evidence type="ECO:0000256" key="1">
    <source>
        <dbReference type="ARBA" id="ARBA00012513"/>
    </source>
</evidence>
<feature type="region of interest" description="Disordered" evidence="2">
    <location>
        <begin position="192"/>
        <end position="213"/>
    </location>
</feature>
<evidence type="ECO:0000313" key="4">
    <source>
        <dbReference type="EMBL" id="CDS41563.1"/>
    </source>
</evidence>
<organism evidence="4 5">
    <name type="scientific">Echinococcus multilocularis</name>
    <name type="common">Fox tapeworm</name>
    <dbReference type="NCBI Taxonomy" id="6211"/>
    <lineage>
        <taxon>Eukaryota</taxon>
        <taxon>Metazoa</taxon>
        <taxon>Spiralia</taxon>
        <taxon>Lophotrochozoa</taxon>
        <taxon>Platyhelminthes</taxon>
        <taxon>Cestoda</taxon>
        <taxon>Eucestoda</taxon>
        <taxon>Cyclophyllidea</taxon>
        <taxon>Taeniidae</taxon>
        <taxon>Echinococcus</taxon>
    </lineage>
</organism>
<feature type="compositionally biased region" description="Basic and acidic residues" evidence="2">
    <location>
        <begin position="594"/>
        <end position="608"/>
    </location>
</feature>
<dbReference type="Pfam" id="PF00069">
    <property type="entry name" value="Pkinase"/>
    <property type="match status" value="1"/>
</dbReference>
<evidence type="ECO:0000256" key="2">
    <source>
        <dbReference type="SAM" id="MobiDB-lite"/>
    </source>
</evidence>
<protein>
    <recommendedName>
        <fullName evidence="1">non-specific serine/threonine protein kinase</fullName>
        <ecNumber evidence="1">2.7.11.1</ecNumber>
    </recommendedName>
</protein>
<evidence type="ECO:0000259" key="3">
    <source>
        <dbReference type="PROSITE" id="PS50011"/>
    </source>
</evidence>
<dbReference type="GO" id="GO:0005524">
    <property type="term" value="F:ATP binding"/>
    <property type="evidence" value="ECO:0007669"/>
    <property type="project" value="InterPro"/>
</dbReference>
<dbReference type="OMA" id="LRIICKC"/>
<dbReference type="STRING" id="6211.A0A068YH84"/>
<dbReference type="OrthoDB" id="5979581at2759"/>
<dbReference type="Proteomes" id="UP000017246">
    <property type="component" value="Unassembled WGS sequence"/>
</dbReference>
<reference evidence="4" key="1">
    <citation type="journal article" date="2013" name="Nature">
        <title>The genomes of four tapeworm species reveal adaptations to parasitism.</title>
        <authorList>
            <person name="Tsai I.J."/>
            <person name="Zarowiecki M."/>
            <person name="Holroyd N."/>
            <person name="Garciarrubio A."/>
            <person name="Sanchez-Flores A."/>
            <person name="Brooks K.L."/>
            <person name="Tracey A."/>
            <person name="Bobes R.J."/>
            <person name="Fragoso G."/>
            <person name="Sciutto E."/>
            <person name="Aslett M."/>
            <person name="Beasley H."/>
            <person name="Bennett H.M."/>
            <person name="Cai J."/>
            <person name="Camicia F."/>
            <person name="Clark R."/>
            <person name="Cucher M."/>
            <person name="De Silva N."/>
            <person name="Day T.A."/>
            <person name="Deplazes P."/>
            <person name="Estrada K."/>
            <person name="Fernandez C."/>
            <person name="Holland P.W."/>
            <person name="Hou J."/>
            <person name="Hu S."/>
            <person name="Huckvale T."/>
            <person name="Hung S.S."/>
            <person name="Kamenetzky L."/>
            <person name="Keane J.A."/>
            <person name="Kiss F."/>
            <person name="Koziol U."/>
            <person name="Lambert O."/>
            <person name="Liu K."/>
            <person name="Luo X."/>
            <person name="Luo Y."/>
            <person name="Macchiaroli N."/>
            <person name="Nichol S."/>
            <person name="Paps J."/>
            <person name="Parkinson J."/>
            <person name="Pouchkina-Stantcheva N."/>
            <person name="Riddiford N."/>
            <person name="Rosenzvit M."/>
            <person name="Salinas G."/>
            <person name="Wasmuth J.D."/>
            <person name="Zamanian M."/>
            <person name="Zheng Y."/>
            <person name="Cai X."/>
            <person name="Soberon X."/>
            <person name="Olson P.D."/>
            <person name="Laclette J.P."/>
            <person name="Brehm K."/>
            <person name="Berriman M."/>
            <person name="Garciarrubio A."/>
            <person name="Bobes R.J."/>
            <person name="Fragoso G."/>
            <person name="Sanchez-Flores A."/>
            <person name="Estrada K."/>
            <person name="Cevallos M.A."/>
            <person name="Morett E."/>
            <person name="Gonzalez V."/>
            <person name="Portillo T."/>
            <person name="Ochoa-Leyva A."/>
            <person name="Jose M.V."/>
            <person name="Sciutto E."/>
            <person name="Landa A."/>
            <person name="Jimenez L."/>
            <person name="Valdes V."/>
            <person name="Carrero J.C."/>
            <person name="Larralde C."/>
            <person name="Morales-Montor J."/>
            <person name="Limon-Lason J."/>
            <person name="Soberon X."/>
            <person name="Laclette J.P."/>
        </authorList>
    </citation>
    <scope>NUCLEOTIDE SEQUENCE [LARGE SCALE GENOMIC DNA]</scope>
</reference>
<dbReference type="GO" id="GO:0004674">
    <property type="term" value="F:protein serine/threonine kinase activity"/>
    <property type="evidence" value="ECO:0007669"/>
    <property type="project" value="UniProtKB-EC"/>
</dbReference>
<feature type="compositionally biased region" description="Polar residues" evidence="2">
    <location>
        <begin position="609"/>
        <end position="619"/>
    </location>
</feature>
<gene>
    <name evidence="4" type="ORF">EmuJ_000922600</name>
</gene>
<accession>A0A068YH84</accession>
<evidence type="ECO:0000313" key="5">
    <source>
        <dbReference type="Proteomes" id="UP000017246"/>
    </source>
</evidence>
<feature type="domain" description="Protein kinase" evidence="3">
    <location>
        <begin position="97"/>
        <end position="459"/>
    </location>
</feature>
<dbReference type="PROSITE" id="PS50011">
    <property type="entry name" value="PROTEIN_KINASE_DOM"/>
    <property type="match status" value="1"/>
</dbReference>
<dbReference type="InterPro" id="IPR008271">
    <property type="entry name" value="Ser/Thr_kinase_AS"/>
</dbReference>
<dbReference type="EMBL" id="LN902846">
    <property type="protein sequence ID" value="CDS41563.1"/>
    <property type="molecule type" value="Genomic_DNA"/>
</dbReference>
<dbReference type="eggNOG" id="KOG1164">
    <property type="taxonomic scope" value="Eukaryota"/>
</dbReference>
<reference evidence="4" key="2">
    <citation type="submission" date="2015-11" db="EMBL/GenBank/DDBJ databases">
        <authorList>
            <person name="Zhang Y."/>
            <person name="Guo Z."/>
        </authorList>
    </citation>
    <scope>NUCLEOTIDE SEQUENCE</scope>
</reference>
<keyword evidence="4" id="KW-0418">Kinase</keyword>
<dbReference type="SMART" id="SM00220">
    <property type="entry name" value="S_TKc"/>
    <property type="match status" value="1"/>
</dbReference>
<dbReference type="Gene3D" id="1.10.510.10">
    <property type="entry name" value="Transferase(Phosphotransferase) domain 1"/>
    <property type="match status" value="1"/>
</dbReference>
<dbReference type="InterPro" id="IPR011009">
    <property type="entry name" value="Kinase-like_dom_sf"/>
</dbReference>
<dbReference type="Gene3D" id="3.30.200.20">
    <property type="entry name" value="Phosphorylase Kinase, domain 1"/>
    <property type="match status" value="1"/>
</dbReference>
<dbReference type="AlphaFoldDB" id="A0A068YH84"/>
<sequence length="714" mass="81141">MNIRASQEITTPIRNIELRMPDQFNRLNVRTTENGQNSGGSNKYVNFNNLHKASHEVQAQNNRANLQPCHQHKDPKIVDEKERKDLLKYGDMVKNRWRISCKIGGGGFGEIYQALDTQMDPEKIGQGDHNLPDLCSSCSIKGGNYIQRHTSAIATTPSEFDLRRHHCSRCGREFFSSSATSIRRAGIQRKFSEDGLESADSGNSSGHSERGSVPDNYVVAVKAESNTQSKQMLHMEVAVLRRLKGRKNFCDLITCGKTQRINYIVMTLQGKNLSDLRKKAPKRSFSHSTSLRIICKCLDALEELHSIGYLHRDIKPSNFCLRRDNPMEICLLDFGLVRPFIRPGTNNQLRPPRPSAGFRGTVRYASINAHEYRELGRHDDLWSMYYMLVEFLGGELPWQRKSGKNLVKQMKLETEPVNLGRDSGLPLIIATTWVHELKSLNYFVKPNYRELRRVIEVWLLENRMEWNDPYDWQKQSMVRAESDVTFTPLFKRNQVSGRQFVQNVKRPVHHDSTGCLRRLDRRGFGSTGELKRLDTEEAEGGTTALGGKSTAAVCEDATTNKNMATEKIMQEDGHENFEDASEKMDGKEKILGSHSDLHVSGDEQRKATENANSKGLDTEKQGANTNLRQKFLSVITLGRKKPGSEHPLPIICASIQHNSYPLSSTHQSIHLSPPINPHSYTYTQICIQRAKMGPYHIEEYIKNEYVCPTSSLLR</sequence>
<dbReference type="SUPFAM" id="SSF56112">
    <property type="entry name" value="Protein kinase-like (PK-like)"/>
    <property type="match status" value="1"/>
</dbReference>
<dbReference type="PROSITE" id="PS00108">
    <property type="entry name" value="PROTEIN_KINASE_ST"/>
    <property type="match status" value="1"/>
</dbReference>
<dbReference type="InterPro" id="IPR000719">
    <property type="entry name" value="Prot_kinase_dom"/>
</dbReference>
<dbReference type="EC" id="2.7.11.1" evidence="1"/>
<keyword evidence="4" id="KW-0808">Transferase</keyword>
<name>A0A068YH84_ECHMU</name>